<keyword evidence="3 6" id="KW-0812">Transmembrane</keyword>
<feature type="transmembrane region" description="Helical" evidence="6">
    <location>
        <begin position="6"/>
        <end position="28"/>
    </location>
</feature>
<comment type="subcellular location">
    <subcellularLocation>
        <location evidence="1">Membrane</location>
        <topology evidence="1">Multi-pass membrane protein</topology>
    </subcellularLocation>
</comment>
<organism evidence="8 9">
    <name type="scientific">Ferrigenium kumadai</name>
    <dbReference type="NCBI Taxonomy" id="1682490"/>
    <lineage>
        <taxon>Bacteria</taxon>
        <taxon>Pseudomonadati</taxon>
        <taxon>Pseudomonadota</taxon>
        <taxon>Betaproteobacteria</taxon>
        <taxon>Nitrosomonadales</taxon>
        <taxon>Gallionellaceae</taxon>
        <taxon>Ferrigenium</taxon>
    </lineage>
</organism>
<evidence type="ECO:0000313" key="8">
    <source>
        <dbReference type="EMBL" id="BBI99785.1"/>
    </source>
</evidence>
<evidence type="ECO:0000256" key="1">
    <source>
        <dbReference type="ARBA" id="ARBA00004141"/>
    </source>
</evidence>
<name>A0AAN1VZV9_9PROT</name>
<dbReference type="PANTHER" id="PTHR38459">
    <property type="entry name" value="PROPHAGE BACTOPRENOL-LINKED GLUCOSE TRANSLOCASE HOMOLOG"/>
    <property type="match status" value="1"/>
</dbReference>
<accession>A0AAN1VZV9</accession>
<evidence type="ECO:0000256" key="6">
    <source>
        <dbReference type="SAM" id="Phobius"/>
    </source>
</evidence>
<feature type="transmembrane region" description="Helical" evidence="6">
    <location>
        <begin position="65"/>
        <end position="83"/>
    </location>
</feature>
<feature type="transmembrane region" description="Helical" evidence="6">
    <location>
        <begin position="40"/>
        <end position="59"/>
    </location>
</feature>
<evidence type="ECO:0000259" key="7">
    <source>
        <dbReference type="Pfam" id="PF04138"/>
    </source>
</evidence>
<evidence type="ECO:0000313" key="9">
    <source>
        <dbReference type="Proteomes" id="UP001319121"/>
    </source>
</evidence>
<sequence length="97" mass="10708">MYPVAASIIGSVAGALVNYLLSHHWVFHSQRRHSETLSKFLTIGGLGMMLNAAIMYVLVTIAGMHYFLAQVAATGIVLFWNFLGNRFWTFADETGNA</sequence>
<dbReference type="KEGG" id="fku:FGKAn22_14780"/>
<gene>
    <name evidence="8" type="ORF">FGKAn22_14780</name>
</gene>
<keyword evidence="9" id="KW-1185">Reference proteome</keyword>
<dbReference type="Proteomes" id="UP001319121">
    <property type="component" value="Chromosome"/>
</dbReference>
<dbReference type="InterPro" id="IPR007267">
    <property type="entry name" value="GtrA_DPMS_TM"/>
</dbReference>
<keyword evidence="5 6" id="KW-0472">Membrane</keyword>
<keyword evidence="4 6" id="KW-1133">Transmembrane helix</keyword>
<dbReference type="AlphaFoldDB" id="A0AAN1VZV9"/>
<evidence type="ECO:0000256" key="4">
    <source>
        <dbReference type="ARBA" id="ARBA00022989"/>
    </source>
</evidence>
<dbReference type="GO" id="GO:0005886">
    <property type="term" value="C:plasma membrane"/>
    <property type="evidence" value="ECO:0007669"/>
    <property type="project" value="TreeGrafter"/>
</dbReference>
<dbReference type="PANTHER" id="PTHR38459:SF1">
    <property type="entry name" value="PROPHAGE BACTOPRENOL-LINKED GLUCOSE TRANSLOCASE HOMOLOG"/>
    <property type="match status" value="1"/>
</dbReference>
<comment type="similarity">
    <text evidence="2">Belongs to the GtrA family.</text>
</comment>
<reference evidence="8 9" key="1">
    <citation type="submission" date="2019-03" db="EMBL/GenBank/DDBJ databases">
        <title>Complete genome sequence of Ferrigenium kumadai strain An22, a microaerophilic iron-oxidizing bacterium isolated from a paddy field soil.</title>
        <authorList>
            <person name="Watanabe T."/>
            <person name="Asakawa S."/>
        </authorList>
    </citation>
    <scope>NUCLEOTIDE SEQUENCE [LARGE SCALE GENOMIC DNA]</scope>
    <source>
        <strain evidence="8 9">An22</strain>
    </source>
</reference>
<dbReference type="GO" id="GO:0000271">
    <property type="term" value="P:polysaccharide biosynthetic process"/>
    <property type="evidence" value="ECO:0007669"/>
    <property type="project" value="InterPro"/>
</dbReference>
<dbReference type="InterPro" id="IPR051401">
    <property type="entry name" value="GtrA_CellWall_Glycosyl"/>
</dbReference>
<evidence type="ECO:0000256" key="5">
    <source>
        <dbReference type="ARBA" id="ARBA00023136"/>
    </source>
</evidence>
<proteinExistence type="inferred from homology"/>
<evidence type="ECO:0000256" key="3">
    <source>
        <dbReference type="ARBA" id="ARBA00022692"/>
    </source>
</evidence>
<dbReference type="EMBL" id="AP019536">
    <property type="protein sequence ID" value="BBI99785.1"/>
    <property type="molecule type" value="Genomic_DNA"/>
</dbReference>
<feature type="domain" description="GtrA/DPMS transmembrane" evidence="7">
    <location>
        <begin position="2"/>
        <end position="90"/>
    </location>
</feature>
<protein>
    <recommendedName>
        <fullName evidence="7">GtrA/DPMS transmembrane domain-containing protein</fullName>
    </recommendedName>
</protein>
<dbReference type="Pfam" id="PF04138">
    <property type="entry name" value="GtrA_DPMS_TM"/>
    <property type="match status" value="1"/>
</dbReference>
<evidence type="ECO:0000256" key="2">
    <source>
        <dbReference type="ARBA" id="ARBA00009399"/>
    </source>
</evidence>